<evidence type="ECO:0000313" key="2">
    <source>
        <dbReference type="Proteomes" id="UP000233551"/>
    </source>
</evidence>
<comment type="caution">
    <text evidence="1">The sequence shown here is derived from an EMBL/GenBank/DDBJ whole genome shotgun (WGS) entry which is preliminary data.</text>
</comment>
<proteinExistence type="predicted"/>
<sequence>MGNARECAHPLEGSSSSENEIVLEKMELTVSSILPGGVSFGTYAAVSTRRRASRCGSKLRRRASSETFLFGHLLGRKRRTSGYYPNFSDGRLPFVYDHRILIYSSRACHANDTKLSLEVPDASFIGPGDFVV</sequence>
<dbReference type="EMBL" id="PGOL01001668">
    <property type="protein sequence ID" value="PKI55785.1"/>
    <property type="molecule type" value="Genomic_DNA"/>
</dbReference>
<name>A0A2I0JHS3_PUNGR</name>
<reference evidence="1 2" key="1">
    <citation type="submission" date="2017-11" db="EMBL/GenBank/DDBJ databases">
        <title>De-novo sequencing of pomegranate (Punica granatum L.) genome.</title>
        <authorList>
            <person name="Akparov Z."/>
            <person name="Amiraslanov A."/>
            <person name="Hajiyeva S."/>
            <person name="Abbasov M."/>
            <person name="Kaur K."/>
            <person name="Hamwieh A."/>
            <person name="Solovyev V."/>
            <person name="Salamov A."/>
            <person name="Braich B."/>
            <person name="Kosarev P."/>
            <person name="Mahmoud A."/>
            <person name="Hajiyev E."/>
            <person name="Babayeva S."/>
            <person name="Izzatullayeva V."/>
            <person name="Mammadov A."/>
            <person name="Mammadov A."/>
            <person name="Sharifova S."/>
            <person name="Ojaghi J."/>
            <person name="Eynullazada K."/>
            <person name="Bayramov B."/>
            <person name="Abdulazimova A."/>
            <person name="Shahmuradov I."/>
        </authorList>
    </citation>
    <scope>NUCLEOTIDE SEQUENCE [LARGE SCALE GENOMIC DNA]</scope>
    <source>
        <strain evidence="2">cv. AG2017</strain>
        <tissue evidence="1">Leaf</tissue>
    </source>
</reference>
<gene>
    <name evidence="1" type="ORF">CRG98_023821</name>
</gene>
<accession>A0A2I0JHS3</accession>
<protein>
    <submittedName>
        <fullName evidence="1">Uncharacterized protein</fullName>
    </submittedName>
</protein>
<evidence type="ECO:0000313" key="1">
    <source>
        <dbReference type="EMBL" id="PKI55785.1"/>
    </source>
</evidence>
<keyword evidence="2" id="KW-1185">Reference proteome</keyword>
<dbReference type="Proteomes" id="UP000233551">
    <property type="component" value="Unassembled WGS sequence"/>
</dbReference>
<organism evidence="1 2">
    <name type="scientific">Punica granatum</name>
    <name type="common">Pomegranate</name>
    <dbReference type="NCBI Taxonomy" id="22663"/>
    <lineage>
        <taxon>Eukaryota</taxon>
        <taxon>Viridiplantae</taxon>
        <taxon>Streptophyta</taxon>
        <taxon>Embryophyta</taxon>
        <taxon>Tracheophyta</taxon>
        <taxon>Spermatophyta</taxon>
        <taxon>Magnoliopsida</taxon>
        <taxon>eudicotyledons</taxon>
        <taxon>Gunneridae</taxon>
        <taxon>Pentapetalae</taxon>
        <taxon>rosids</taxon>
        <taxon>malvids</taxon>
        <taxon>Myrtales</taxon>
        <taxon>Lythraceae</taxon>
        <taxon>Punica</taxon>
    </lineage>
</organism>
<dbReference type="AlphaFoldDB" id="A0A2I0JHS3"/>